<sequence>MPVRALPPRHRLRNPPAPSPITDVAASTVWPPSSWTARDAPNGASPPRDAASACEGAKGTVSGPPIIPLPQAVTLRLSTYCHDKPVPAHFVVGHAEYESRRRSRASMGKPLVAP</sequence>
<protein>
    <submittedName>
        <fullName evidence="2">Uncharacterized protein</fullName>
    </submittedName>
</protein>
<evidence type="ECO:0000313" key="2">
    <source>
        <dbReference type="EMBL" id="KAF2788951.1"/>
    </source>
</evidence>
<gene>
    <name evidence="2" type="ORF">K505DRAFT_341659</name>
</gene>
<dbReference type="Proteomes" id="UP000799757">
    <property type="component" value="Unassembled WGS sequence"/>
</dbReference>
<feature type="region of interest" description="Disordered" evidence="1">
    <location>
        <begin position="1"/>
        <end position="64"/>
    </location>
</feature>
<organism evidence="2 3">
    <name type="scientific">Melanomma pulvis-pyrius CBS 109.77</name>
    <dbReference type="NCBI Taxonomy" id="1314802"/>
    <lineage>
        <taxon>Eukaryota</taxon>
        <taxon>Fungi</taxon>
        <taxon>Dikarya</taxon>
        <taxon>Ascomycota</taxon>
        <taxon>Pezizomycotina</taxon>
        <taxon>Dothideomycetes</taxon>
        <taxon>Pleosporomycetidae</taxon>
        <taxon>Pleosporales</taxon>
        <taxon>Melanommataceae</taxon>
        <taxon>Melanomma</taxon>
    </lineage>
</organism>
<proteinExistence type="predicted"/>
<accession>A0A6A6WYE8</accession>
<keyword evidence="3" id="KW-1185">Reference proteome</keyword>
<dbReference type="AlphaFoldDB" id="A0A6A6WYE8"/>
<evidence type="ECO:0000256" key="1">
    <source>
        <dbReference type="SAM" id="MobiDB-lite"/>
    </source>
</evidence>
<dbReference type="EMBL" id="MU002174">
    <property type="protein sequence ID" value="KAF2788951.1"/>
    <property type="molecule type" value="Genomic_DNA"/>
</dbReference>
<name>A0A6A6WYE8_9PLEO</name>
<evidence type="ECO:0000313" key="3">
    <source>
        <dbReference type="Proteomes" id="UP000799757"/>
    </source>
</evidence>
<reference evidence="2" key="1">
    <citation type="journal article" date="2020" name="Stud. Mycol.">
        <title>101 Dothideomycetes genomes: a test case for predicting lifestyles and emergence of pathogens.</title>
        <authorList>
            <person name="Haridas S."/>
            <person name="Albert R."/>
            <person name="Binder M."/>
            <person name="Bloem J."/>
            <person name="Labutti K."/>
            <person name="Salamov A."/>
            <person name="Andreopoulos B."/>
            <person name="Baker S."/>
            <person name="Barry K."/>
            <person name="Bills G."/>
            <person name="Bluhm B."/>
            <person name="Cannon C."/>
            <person name="Castanera R."/>
            <person name="Culley D."/>
            <person name="Daum C."/>
            <person name="Ezra D."/>
            <person name="Gonzalez J."/>
            <person name="Henrissat B."/>
            <person name="Kuo A."/>
            <person name="Liang C."/>
            <person name="Lipzen A."/>
            <person name="Lutzoni F."/>
            <person name="Magnuson J."/>
            <person name="Mondo S."/>
            <person name="Nolan M."/>
            <person name="Ohm R."/>
            <person name="Pangilinan J."/>
            <person name="Park H.-J."/>
            <person name="Ramirez L."/>
            <person name="Alfaro M."/>
            <person name="Sun H."/>
            <person name="Tritt A."/>
            <person name="Yoshinaga Y."/>
            <person name="Zwiers L.-H."/>
            <person name="Turgeon B."/>
            <person name="Goodwin S."/>
            <person name="Spatafora J."/>
            <person name="Crous P."/>
            <person name="Grigoriev I."/>
        </authorList>
    </citation>
    <scope>NUCLEOTIDE SEQUENCE</scope>
    <source>
        <strain evidence="2">CBS 109.77</strain>
    </source>
</reference>